<gene>
    <name evidence="6" type="ORF">FRACA_590014</name>
</gene>
<keyword evidence="7" id="KW-1185">Reference proteome</keyword>
<dbReference type="GO" id="GO:0003677">
    <property type="term" value="F:DNA binding"/>
    <property type="evidence" value="ECO:0007669"/>
    <property type="project" value="InterPro"/>
</dbReference>
<organism evidence="6 7">
    <name type="scientific">Frankia canadensis</name>
    <dbReference type="NCBI Taxonomy" id="1836972"/>
    <lineage>
        <taxon>Bacteria</taxon>
        <taxon>Bacillati</taxon>
        <taxon>Actinomycetota</taxon>
        <taxon>Actinomycetes</taxon>
        <taxon>Frankiales</taxon>
        <taxon>Frankiaceae</taxon>
        <taxon>Frankia</taxon>
    </lineage>
</organism>
<protein>
    <submittedName>
        <fullName evidence="6">DNA methylase</fullName>
    </submittedName>
</protein>
<dbReference type="SUPFAM" id="SSF53335">
    <property type="entry name" value="S-adenosyl-L-methionine-dependent methyltransferases"/>
    <property type="match status" value="1"/>
</dbReference>
<sequence>MPPRKPATTSPTTGQEVGAIRHADKRLNIPTADAHAHDLVTEDVERPVPVAYQRPVPLAERATRDSALDPQLVWKGKDEQDSVALEIAAPPIYIQEKLEPQYLIEDLRAVTAGRRGNSYDQPDLFADFDGLNNDGFESVEFYQHPANWSNRMILGDSLQVMASLSAREDLRGKIQMIYLDPPYGIRFNSNWQVSTASRDVKDGKLDDATREIEQIKAFRDTWQWGIHSYLAYLRDRLVVARDLLTESGSIFLQIGDENVHLVRSLLDEVFGGQNFVSQIAFAKTSSATAEYLPTVADYIVWYAKDRDHLRYHNMYLTKSFGSAGAGEYVYIELPDGRRESNRSGEFEPSAGRPFRLDNMTSPRVREARTGYYPVELEGRSFLPQAGEWKTHRAGMDRLILANRVAARRNSLGYVRYLDDFPAVAISSLWTDTVVAGRPGDKIYVVQTSPKVVERCMLMATDPGDLVLDPTCGSGTTAIVAEQWGRRWITIDTSRVAITLARQRIMAAKLPYYLLADSPDGREKEAELTGLPPATSRGRGDIRQGFVYQRVPHVTLKSIANNPDIKEGMCREDIDAAIARHAESELLYDRPYEDKKKTRVAGPFTVESLSPYRSLVPANDDQRPRSEREGAQAAEAESFETTVLENLRTAGVQNGVKQERLQFDTLERHGGDYIQAVGTRAGAVNGTPERIAVAIGPQYGTVTADLVRRAAREALRGQGHDLLLMLGFAFDSQVVETAAEFRPDEDAFAVTGRLRQIGKIEVQSVRMNPDLAMGNELLKKTRAANLFTIFGEPDITWERTGDGSVVVELHGIDVYDPTSGQIRSSDSSRIALWMIDTDYTGDAFFVRHCYFTGARDPYERLAKALKADIDQAAWESLNSTRSRPFPLPSTGQIAIKVINNYGDEALKVIDL</sequence>
<proteinExistence type="inferred from homology"/>
<keyword evidence="2 6" id="KW-0489">Methyltransferase</keyword>
<dbReference type="EMBL" id="FZMO01000524">
    <property type="protein sequence ID" value="SNQ50992.1"/>
    <property type="molecule type" value="Genomic_DNA"/>
</dbReference>
<reference evidence="6 7" key="1">
    <citation type="submission" date="2017-06" db="EMBL/GenBank/DDBJ databases">
        <authorList>
            <person name="Kim H.J."/>
            <person name="Triplett B.A."/>
        </authorList>
    </citation>
    <scope>NUCLEOTIDE SEQUENCE [LARGE SCALE GENOMIC DNA]</scope>
    <source>
        <strain evidence="6">FRACA_ARgP5</strain>
    </source>
</reference>
<evidence type="ECO:0000259" key="5">
    <source>
        <dbReference type="Pfam" id="PF01555"/>
    </source>
</evidence>
<evidence type="ECO:0000256" key="4">
    <source>
        <dbReference type="SAM" id="MobiDB-lite"/>
    </source>
</evidence>
<dbReference type="InterPro" id="IPR001091">
    <property type="entry name" value="RM_Methyltransferase"/>
</dbReference>
<evidence type="ECO:0000313" key="7">
    <source>
        <dbReference type="Proteomes" id="UP000234331"/>
    </source>
</evidence>
<evidence type="ECO:0000313" key="6">
    <source>
        <dbReference type="EMBL" id="SNQ50992.1"/>
    </source>
</evidence>
<dbReference type="PROSITE" id="PS00092">
    <property type="entry name" value="N6_MTASE"/>
    <property type="match status" value="1"/>
</dbReference>
<feature type="compositionally biased region" description="Basic and acidic residues" evidence="4">
    <location>
        <begin position="619"/>
        <end position="629"/>
    </location>
</feature>
<dbReference type="GO" id="GO:0008170">
    <property type="term" value="F:N-methyltransferase activity"/>
    <property type="evidence" value="ECO:0007669"/>
    <property type="project" value="InterPro"/>
</dbReference>
<evidence type="ECO:0000256" key="1">
    <source>
        <dbReference type="ARBA" id="ARBA00006594"/>
    </source>
</evidence>
<dbReference type="PANTHER" id="PTHR13370">
    <property type="entry name" value="RNA METHYLASE-RELATED"/>
    <property type="match status" value="1"/>
</dbReference>
<dbReference type="GO" id="GO:0032259">
    <property type="term" value="P:methylation"/>
    <property type="evidence" value="ECO:0007669"/>
    <property type="project" value="UniProtKB-KW"/>
</dbReference>
<name>A0A2I2KZ95_9ACTN</name>
<dbReference type="Gene3D" id="3.40.50.150">
    <property type="entry name" value="Vaccinia Virus protein VP39"/>
    <property type="match status" value="1"/>
</dbReference>
<dbReference type="RefSeq" id="WP_101834630.1">
    <property type="nucleotide sequence ID" value="NZ_FZMO01000524.1"/>
</dbReference>
<dbReference type="InterPro" id="IPR002052">
    <property type="entry name" value="DNA_methylase_N6_adenine_CS"/>
</dbReference>
<dbReference type="InterPro" id="IPR029063">
    <property type="entry name" value="SAM-dependent_MTases_sf"/>
</dbReference>
<dbReference type="PANTHER" id="PTHR13370:SF16">
    <property type="entry name" value="SITE-SPECIFIC DNA-METHYLTRANSFERASE (ADENINE-SPECIFIC)"/>
    <property type="match status" value="1"/>
</dbReference>
<dbReference type="InterPro" id="IPR002941">
    <property type="entry name" value="DNA_methylase_N4/N6"/>
</dbReference>
<dbReference type="PRINTS" id="PR00508">
    <property type="entry name" value="S21N4MTFRASE"/>
</dbReference>
<feature type="region of interest" description="Disordered" evidence="4">
    <location>
        <begin position="612"/>
        <end position="637"/>
    </location>
</feature>
<evidence type="ECO:0000256" key="2">
    <source>
        <dbReference type="ARBA" id="ARBA00022603"/>
    </source>
</evidence>
<evidence type="ECO:0000256" key="3">
    <source>
        <dbReference type="ARBA" id="ARBA00022679"/>
    </source>
</evidence>
<dbReference type="OrthoDB" id="1637728at2"/>
<feature type="domain" description="DNA methylase N-4/N-6" evidence="5">
    <location>
        <begin position="174"/>
        <end position="500"/>
    </location>
</feature>
<dbReference type="AlphaFoldDB" id="A0A2I2KZ95"/>
<dbReference type="GO" id="GO:0005737">
    <property type="term" value="C:cytoplasm"/>
    <property type="evidence" value="ECO:0007669"/>
    <property type="project" value="TreeGrafter"/>
</dbReference>
<keyword evidence="3" id="KW-0808">Transferase</keyword>
<dbReference type="Proteomes" id="UP000234331">
    <property type="component" value="Unassembled WGS sequence"/>
</dbReference>
<comment type="similarity">
    <text evidence="1">Belongs to the N(4)/N(6)-methyltransferase family.</text>
</comment>
<accession>A0A2I2KZ95</accession>
<dbReference type="Pfam" id="PF01555">
    <property type="entry name" value="N6_N4_Mtase"/>
    <property type="match status" value="1"/>
</dbReference>